<sequence length="134" mass="13573">MADAAEVPKVSDCLFCKIVAGEIPADVVRRDERTVAFRDVNPQAPTHVLVVPVEHQPNVAASAAADPAVVADLIGAANEVAAAEGLVSSAAPGTTADADPGYRLVVNTGAGAGQSVFHTHVHLVGGRPLAWPPG</sequence>
<evidence type="ECO:0000259" key="4">
    <source>
        <dbReference type="PROSITE" id="PS51084"/>
    </source>
</evidence>
<reference evidence="5 6" key="1">
    <citation type="submission" date="2020-05" db="EMBL/GenBank/DDBJ databases">
        <title>Nakamurella sp. DB0629 isolated from air conditioner.</title>
        <authorList>
            <person name="Kim D.H."/>
            <person name="Kim D.-U."/>
        </authorList>
    </citation>
    <scope>NUCLEOTIDE SEQUENCE [LARGE SCALE GENOMIC DNA]</scope>
    <source>
        <strain evidence="5 6">DB0629</strain>
    </source>
</reference>
<gene>
    <name evidence="5" type="ORF">HKD39_12440</name>
</gene>
<dbReference type="AlphaFoldDB" id="A0A849ABH7"/>
<dbReference type="InterPro" id="IPR011146">
    <property type="entry name" value="HIT-like"/>
</dbReference>
<evidence type="ECO:0000256" key="2">
    <source>
        <dbReference type="PIRSR" id="PIRSR601310-3"/>
    </source>
</evidence>
<evidence type="ECO:0000256" key="1">
    <source>
        <dbReference type="PIRSR" id="PIRSR601310-1"/>
    </source>
</evidence>
<dbReference type="Proteomes" id="UP000562984">
    <property type="component" value="Unassembled WGS sequence"/>
</dbReference>
<dbReference type="RefSeq" id="WP_171200204.1">
    <property type="nucleotide sequence ID" value="NZ_JABEND010000007.1"/>
</dbReference>
<dbReference type="EMBL" id="JABEND010000007">
    <property type="protein sequence ID" value="NNG36501.1"/>
    <property type="molecule type" value="Genomic_DNA"/>
</dbReference>
<proteinExistence type="predicted"/>
<keyword evidence="6" id="KW-1185">Reference proteome</keyword>
<feature type="domain" description="HIT" evidence="4">
    <location>
        <begin position="14"/>
        <end position="134"/>
    </location>
</feature>
<feature type="short sequence motif" description="Histidine triad motif" evidence="2 3">
    <location>
        <begin position="118"/>
        <end position="122"/>
    </location>
</feature>
<evidence type="ECO:0000313" key="5">
    <source>
        <dbReference type="EMBL" id="NNG36501.1"/>
    </source>
</evidence>
<dbReference type="GO" id="GO:0003824">
    <property type="term" value="F:catalytic activity"/>
    <property type="evidence" value="ECO:0007669"/>
    <property type="project" value="InterPro"/>
</dbReference>
<organism evidence="5 6">
    <name type="scientific">Nakamurella aerolata</name>
    <dbReference type="NCBI Taxonomy" id="1656892"/>
    <lineage>
        <taxon>Bacteria</taxon>
        <taxon>Bacillati</taxon>
        <taxon>Actinomycetota</taxon>
        <taxon>Actinomycetes</taxon>
        <taxon>Nakamurellales</taxon>
        <taxon>Nakamurellaceae</taxon>
        <taxon>Nakamurella</taxon>
    </lineage>
</organism>
<dbReference type="PRINTS" id="PR00332">
    <property type="entry name" value="HISTRIAD"/>
</dbReference>
<dbReference type="Gene3D" id="3.30.428.10">
    <property type="entry name" value="HIT-like"/>
    <property type="match status" value="1"/>
</dbReference>
<comment type="caution">
    <text evidence="5">The sequence shown here is derived from an EMBL/GenBank/DDBJ whole genome shotgun (WGS) entry which is preliminary data.</text>
</comment>
<dbReference type="PANTHER" id="PTHR23089">
    <property type="entry name" value="HISTIDINE TRIAD HIT PROTEIN"/>
    <property type="match status" value="1"/>
</dbReference>
<dbReference type="InterPro" id="IPR019808">
    <property type="entry name" value="Histidine_triad_CS"/>
</dbReference>
<protein>
    <submittedName>
        <fullName evidence="5">Histidine triad nucleotide-binding protein</fullName>
    </submittedName>
</protein>
<accession>A0A849ABH7</accession>
<dbReference type="PROSITE" id="PS51084">
    <property type="entry name" value="HIT_2"/>
    <property type="match status" value="1"/>
</dbReference>
<feature type="active site" description="Tele-AMP-histidine intermediate" evidence="1">
    <location>
        <position position="120"/>
    </location>
</feature>
<dbReference type="InterPro" id="IPR001310">
    <property type="entry name" value="Histidine_triad_HIT"/>
</dbReference>
<dbReference type="InterPro" id="IPR036265">
    <property type="entry name" value="HIT-like_sf"/>
</dbReference>
<dbReference type="CDD" id="cd01276">
    <property type="entry name" value="PKCI_related"/>
    <property type="match status" value="1"/>
</dbReference>
<dbReference type="PROSITE" id="PS00892">
    <property type="entry name" value="HIT_1"/>
    <property type="match status" value="1"/>
</dbReference>
<name>A0A849ABH7_9ACTN</name>
<evidence type="ECO:0000313" key="6">
    <source>
        <dbReference type="Proteomes" id="UP000562984"/>
    </source>
</evidence>
<dbReference type="SUPFAM" id="SSF54197">
    <property type="entry name" value="HIT-like"/>
    <property type="match status" value="1"/>
</dbReference>
<dbReference type="Pfam" id="PF01230">
    <property type="entry name" value="HIT"/>
    <property type="match status" value="1"/>
</dbReference>
<evidence type="ECO:0000256" key="3">
    <source>
        <dbReference type="PROSITE-ProRule" id="PRU00464"/>
    </source>
</evidence>